<dbReference type="InParanoid" id="A0A7J7DE67"/>
<protein>
    <recommendedName>
        <fullName evidence="5">Transmembrane protein</fullName>
    </recommendedName>
</protein>
<dbReference type="FunCoup" id="A0A7J7DE67">
    <property type="interactions" value="1356"/>
</dbReference>
<dbReference type="OrthoDB" id="1930702at2759"/>
<evidence type="ECO:0000313" key="3">
    <source>
        <dbReference type="EMBL" id="KAF5744584.1"/>
    </source>
</evidence>
<feature type="compositionally biased region" description="Basic and acidic residues" evidence="1">
    <location>
        <begin position="127"/>
        <end position="137"/>
    </location>
</feature>
<feature type="compositionally biased region" description="Basic residues" evidence="1">
    <location>
        <begin position="138"/>
        <end position="151"/>
    </location>
</feature>
<dbReference type="EMBL" id="JAAARO010000007">
    <property type="protein sequence ID" value="KAF5744584.1"/>
    <property type="molecule type" value="Genomic_DNA"/>
</dbReference>
<evidence type="ECO:0000256" key="1">
    <source>
        <dbReference type="SAM" id="MobiDB-lite"/>
    </source>
</evidence>
<keyword evidence="2" id="KW-0472">Membrane</keyword>
<dbReference type="AlphaFoldDB" id="A0A7J7DE67"/>
<comment type="caution">
    <text evidence="3">The sequence shown here is derived from an EMBL/GenBank/DDBJ whole genome shotgun (WGS) entry which is preliminary data.</text>
</comment>
<dbReference type="GO" id="GO:0009535">
    <property type="term" value="C:chloroplast thylakoid membrane"/>
    <property type="evidence" value="ECO:0007669"/>
    <property type="project" value="TreeGrafter"/>
</dbReference>
<name>A0A7J7DE67_TRIWF</name>
<keyword evidence="2" id="KW-0812">Transmembrane</keyword>
<evidence type="ECO:0008006" key="5">
    <source>
        <dbReference type="Google" id="ProtNLM"/>
    </source>
</evidence>
<dbReference type="PANTHER" id="PTHR36735">
    <property type="entry name" value="TRANSMEMBRANE PROTEIN"/>
    <property type="match status" value="1"/>
</dbReference>
<proteinExistence type="predicted"/>
<evidence type="ECO:0000256" key="2">
    <source>
        <dbReference type="SAM" id="Phobius"/>
    </source>
</evidence>
<dbReference type="Proteomes" id="UP000593562">
    <property type="component" value="Unassembled WGS sequence"/>
</dbReference>
<sequence length="169" mass="18729">MATTSISLSAPPLVPIFKPKLTKFSLPVNYLSPPITSTFSLSAPLPERTRTIQFRNQIWRISATPEEALSSVTNPVEDSLQILPSTSDDGTATIIQVLLFISFAVLSVLTIGVIYLAVTDFLQKRESEKFEKEEATKNKKGRKKKKVRARAGPKGFGQKIDDDDDLDFD</sequence>
<keyword evidence="4" id="KW-1185">Reference proteome</keyword>
<organism evidence="3 4">
    <name type="scientific">Tripterygium wilfordii</name>
    <name type="common">Thunder God vine</name>
    <dbReference type="NCBI Taxonomy" id="458696"/>
    <lineage>
        <taxon>Eukaryota</taxon>
        <taxon>Viridiplantae</taxon>
        <taxon>Streptophyta</taxon>
        <taxon>Embryophyta</taxon>
        <taxon>Tracheophyta</taxon>
        <taxon>Spermatophyta</taxon>
        <taxon>Magnoliopsida</taxon>
        <taxon>eudicotyledons</taxon>
        <taxon>Gunneridae</taxon>
        <taxon>Pentapetalae</taxon>
        <taxon>rosids</taxon>
        <taxon>fabids</taxon>
        <taxon>Celastrales</taxon>
        <taxon>Celastraceae</taxon>
        <taxon>Tripterygium</taxon>
    </lineage>
</organism>
<feature type="region of interest" description="Disordered" evidence="1">
    <location>
        <begin position="127"/>
        <end position="169"/>
    </location>
</feature>
<reference evidence="3 4" key="1">
    <citation type="journal article" date="2020" name="Nat. Commun.">
        <title>Genome of Tripterygium wilfordii and identification of cytochrome P450 involved in triptolide biosynthesis.</title>
        <authorList>
            <person name="Tu L."/>
            <person name="Su P."/>
            <person name="Zhang Z."/>
            <person name="Gao L."/>
            <person name="Wang J."/>
            <person name="Hu T."/>
            <person name="Zhou J."/>
            <person name="Zhang Y."/>
            <person name="Zhao Y."/>
            <person name="Liu Y."/>
            <person name="Song Y."/>
            <person name="Tong Y."/>
            <person name="Lu Y."/>
            <person name="Yang J."/>
            <person name="Xu C."/>
            <person name="Jia M."/>
            <person name="Peters R.J."/>
            <person name="Huang L."/>
            <person name="Gao W."/>
        </authorList>
    </citation>
    <scope>NUCLEOTIDE SEQUENCE [LARGE SCALE GENOMIC DNA]</scope>
    <source>
        <strain evidence="4">cv. XIE 37</strain>
        <tissue evidence="3">Leaf</tissue>
    </source>
</reference>
<keyword evidence="2" id="KW-1133">Transmembrane helix</keyword>
<gene>
    <name evidence="3" type="ORF">HS088_TW07G00159</name>
</gene>
<accession>A0A7J7DE67</accession>
<dbReference type="PANTHER" id="PTHR36735:SF1">
    <property type="entry name" value="TRANSMEMBRANE PROTEIN"/>
    <property type="match status" value="1"/>
</dbReference>
<evidence type="ECO:0000313" key="4">
    <source>
        <dbReference type="Proteomes" id="UP000593562"/>
    </source>
</evidence>
<feature type="transmembrane region" description="Helical" evidence="2">
    <location>
        <begin position="94"/>
        <end position="118"/>
    </location>
</feature>